<keyword evidence="2" id="KW-1185">Reference proteome</keyword>
<sequence>MSVSIRIDPALYESAKVRAKAEMRSVPQQVAYWAKVGRAALDNPYLPIEFVRDTLQALEEESEPFVLPEA</sequence>
<dbReference type="Pfam" id="PF11903">
    <property type="entry name" value="ParD_like"/>
    <property type="match status" value="1"/>
</dbReference>
<evidence type="ECO:0000313" key="1">
    <source>
        <dbReference type="EMBL" id="BAO83576.1"/>
    </source>
</evidence>
<dbReference type="KEGG" id="cbab:SMCB_1348"/>
<organism evidence="1 2">
    <name type="scientific">Serpentinimonas maccroryi</name>
    <dbReference type="NCBI Taxonomy" id="1458426"/>
    <lineage>
        <taxon>Bacteria</taxon>
        <taxon>Pseudomonadati</taxon>
        <taxon>Pseudomonadota</taxon>
        <taxon>Betaproteobacteria</taxon>
        <taxon>Burkholderiales</taxon>
        <taxon>Comamonadaceae</taxon>
        <taxon>Serpentinimonas</taxon>
    </lineage>
</organism>
<name>A0A060NLZ4_9BURK</name>
<proteinExistence type="predicted"/>
<gene>
    <name evidence="1" type="ORF">SMCB_1348</name>
</gene>
<dbReference type="HOGENOM" id="CLU_177491_2_0_4"/>
<evidence type="ECO:0000313" key="2">
    <source>
        <dbReference type="Proteomes" id="UP000066014"/>
    </source>
</evidence>
<dbReference type="STRING" id="1458426.SMCB_1348"/>
<dbReference type="RefSeq" id="WP_045535869.1">
    <property type="nucleotide sequence ID" value="NZ_AP014569.1"/>
</dbReference>
<dbReference type="OrthoDB" id="5422561at2"/>
<dbReference type="Proteomes" id="UP000066014">
    <property type="component" value="Chromosome"/>
</dbReference>
<dbReference type="EMBL" id="AP014569">
    <property type="protein sequence ID" value="BAO83576.1"/>
    <property type="molecule type" value="Genomic_DNA"/>
</dbReference>
<reference evidence="1 2" key="1">
    <citation type="journal article" date="2014" name="Nat. Commun.">
        <title>Physiological and genomic features of highly alkaliphilic hydrogen-utilizing Betaproteobacteria from a continental serpentinizing site.</title>
        <authorList>
            <person name="Suzuki S."/>
            <person name="Kuenen J.G."/>
            <person name="Schipper K."/>
            <person name="van der Velde S."/>
            <person name="Ishii S."/>
            <person name="Wu A."/>
            <person name="Sorokin D.Y."/>
            <person name="Tenney A."/>
            <person name="Meng X.Y."/>
            <person name="Morrill P.L."/>
            <person name="Kamagata Y."/>
            <person name="Muyzer G."/>
            <person name="Nealson K.H."/>
        </authorList>
    </citation>
    <scope>NUCLEOTIDE SEQUENCE [LARGE SCALE GENOMIC DNA]</scope>
    <source>
        <strain evidence="1 2">B1</strain>
    </source>
</reference>
<evidence type="ECO:0008006" key="3">
    <source>
        <dbReference type="Google" id="ProtNLM"/>
    </source>
</evidence>
<dbReference type="AlphaFoldDB" id="A0A060NLZ4"/>
<protein>
    <recommendedName>
        <fullName evidence="3">ParD-like antitoxin of type II toxin-antitoxin system</fullName>
    </recommendedName>
</protein>
<accession>A0A060NLZ4</accession>
<dbReference type="InterPro" id="IPR021831">
    <property type="entry name" value="ParD-like"/>
</dbReference>